<evidence type="ECO:0000313" key="3">
    <source>
        <dbReference type="Proteomes" id="UP001454036"/>
    </source>
</evidence>
<accession>A0AAV3Q1P4</accession>
<gene>
    <name evidence="2" type="ORF">LIER_14713</name>
</gene>
<keyword evidence="3" id="KW-1185">Reference proteome</keyword>
<dbReference type="AlphaFoldDB" id="A0AAV3Q1P4"/>
<feature type="compositionally biased region" description="Polar residues" evidence="1">
    <location>
        <begin position="1168"/>
        <end position="1185"/>
    </location>
</feature>
<feature type="region of interest" description="Disordered" evidence="1">
    <location>
        <begin position="240"/>
        <end position="301"/>
    </location>
</feature>
<name>A0AAV3Q1P4_LITER</name>
<proteinExistence type="predicted"/>
<feature type="compositionally biased region" description="Low complexity" evidence="1">
    <location>
        <begin position="456"/>
        <end position="465"/>
    </location>
</feature>
<sequence>MSALSKYDLCSSSPDRPYASGQRCSYSAASLDRSGSFRESMESPSLSSPSNMTRSNTSAAKGDVLSFLQCLRFDPKSMIGDHKLNRLGDFKRMSSVALGIPQEDLTSASSICKPLSSPLPEDFRRLKGGLKESCSKSRERAKIFSESLSVINKWFPSIPSRKRSWLDASSNYRPKALLQNDLAVSAVGISKIGAHNHASNCGTESEQHKTEERIKAVPNKRTRTSMVDSKLDVRVGTSARTSINPDKDGETFRFPNGNEGQADSRTLPIGVDSWEKSKMKKKRSGIKHDVPKNPLATKPSDALLDSKQGLHQRLSVETRPRFSDTHGFRSGMVNGGMGVGKADGIPQESGVRSTLSRTDCDNNMLLHDRRDYLTGSDKQMVNGINKINAREDFRSGSPTSKTKMKAISRTARSGSGLVPKLSPVIQQSAVSDWEVSHCTNKGPAANGVNNRKRSVSARSSSPPVAQWSGQRPQKISRTARRRTNFLPIVPSSDTTPPPDVAPHLDAAPYEMGSERCLLANSPQLAKLISDSFSSLSESEESGAAEIKTKEKNKNDVIDEKAGVHVQKMSTLLPPRKNKVFDGEGQGGGIRKRGRTGRTASTRSLMHLKVEKVGSALTTKQLRTSRLALDKKESKGSRLETRRLSDRKPYARQKHTTVNAAADFSVTSNDGHEELLTATIGVLSRAEALSSPFWKKMEPYFRYISDMDLAYLKHQISIRLDMSSPEPFSLESNISHSVSNGFGSSEVSKIGSTTIGDELKPDHKNSSKKVQQIPLYQRLIAALVPEEGNEKFYHNGHESVFLDTCKSRFEHEVDFECGHAASNGHQSNANGWCFDELNHVMPDNSIIPISVAESKYNEADNYLCSDQQMMPEQHSSTCSEEHYNCMSINERLLLEIRSVGIFPDQVPYLELSEDDEIEKSIGSLHAKYDKLVSKKQDSLRKLLPSASEARELQEKEYESRALDKLVEMAYEKYMTCWGPNAHGMKSASGKMAKQAALAFVIQSLERYREFEQTGSSCFGVPVYKDIFISGISRLNDLQSDSVIGDDSAKLQASLNECSTEIRASAPLDVLYSPSPEYDSGKDKMSSNRVKKKQLLLDDVGGTNGTSSGFPCGIGSSFSSCSKGKRSERDRDGKGSVREVLSRQGTAKIGGSVLTDVKGERKLKTKSKQKGTQPSPSNSLTGKKTNQINPGVLLVPKLSENARGVGKEDVELLDDPIDLSGLQIPEMGDIGVHDDFSGQGEDIGSWLNIDEDGLHDDDFMGLEIPMDDLSDLNMMI</sequence>
<feature type="region of interest" description="Disordered" evidence="1">
    <location>
        <begin position="441"/>
        <end position="481"/>
    </location>
</feature>
<evidence type="ECO:0000313" key="2">
    <source>
        <dbReference type="EMBL" id="GAA0157448.1"/>
    </source>
</evidence>
<dbReference type="InterPro" id="IPR019340">
    <property type="entry name" value="Histone_AcTrfase_su3"/>
</dbReference>
<dbReference type="PANTHER" id="PTHR31115:SF3">
    <property type="entry name" value="EXPRESSED PROTEIN"/>
    <property type="match status" value="1"/>
</dbReference>
<dbReference type="Proteomes" id="UP001454036">
    <property type="component" value="Unassembled WGS sequence"/>
</dbReference>
<organism evidence="2 3">
    <name type="scientific">Lithospermum erythrorhizon</name>
    <name type="common">Purple gromwell</name>
    <name type="synonym">Lithospermum officinale var. erythrorhizon</name>
    <dbReference type="NCBI Taxonomy" id="34254"/>
    <lineage>
        <taxon>Eukaryota</taxon>
        <taxon>Viridiplantae</taxon>
        <taxon>Streptophyta</taxon>
        <taxon>Embryophyta</taxon>
        <taxon>Tracheophyta</taxon>
        <taxon>Spermatophyta</taxon>
        <taxon>Magnoliopsida</taxon>
        <taxon>eudicotyledons</taxon>
        <taxon>Gunneridae</taxon>
        <taxon>Pentapetalae</taxon>
        <taxon>asterids</taxon>
        <taxon>lamiids</taxon>
        <taxon>Boraginales</taxon>
        <taxon>Boraginaceae</taxon>
        <taxon>Boraginoideae</taxon>
        <taxon>Lithospermeae</taxon>
        <taxon>Lithospermum</taxon>
    </lineage>
</organism>
<dbReference type="Pfam" id="PF10198">
    <property type="entry name" value="Ada3"/>
    <property type="match status" value="1"/>
</dbReference>
<reference evidence="2 3" key="1">
    <citation type="submission" date="2024-01" db="EMBL/GenBank/DDBJ databases">
        <title>The complete chloroplast genome sequence of Lithospermum erythrorhizon: insights into the phylogenetic relationship among Boraginaceae species and the maternal lineages of purple gromwells.</title>
        <authorList>
            <person name="Okada T."/>
            <person name="Watanabe K."/>
        </authorList>
    </citation>
    <scope>NUCLEOTIDE SEQUENCE [LARGE SCALE GENOMIC DNA]</scope>
</reference>
<feature type="compositionally biased region" description="Basic and acidic residues" evidence="1">
    <location>
        <begin position="1123"/>
        <end position="1139"/>
    </location>
</feature>
<feature type="region of interest" description="Disordered" evidence="1">
    <location>
        <begin position="575"/>
        <end position="598"/>
    </location>
</feature>
<protein>
    <submittedName>
        <fullName evidence="2">Uncharacterized protein</fullName>
    </submittedName>
</protein>
<feature type="region of interest" description="Disordered" evidence="1">
    <location>
        <begin position="1117"/>
        <end position="1185"/>
    </location>
</feature>
<feature type="region of interest" description="Disordered" evidence="1">
    <location>
        <begin position="1"/>
        <end position="57"/>
    </location>
</feature>
<evidence type="ECO:0000256" key="1">
    <source>
        <dbReference type="SAM" id="MobiDB-lite"/>
    </source>
</evidence>
<comment type="caution">
    <text evidence="2">The sequence shown here is derived from an EMBL/GenBank/DDBJ whole genome shotgun (WGS) entry which is preliminary data.</text>
</comment>
<dbReference type="PANTHER" id="PTHR31115">
    <property type="entry name" value="OS05G0107300 PROTEIN"/>
    <property type="match status" value="1"/>
</dbReference>
<feature type="compositionally biased region" description="Low complexity" evidence="1">
    <location>
        <begin position="42"/>
        <end position="56"/>
    </location>
</feature>
<dbReference type="EMBL" id="BAABME010003110">
    <property type="protein sequence ID" value="GAA0157448.1"/>
    <property type="molecule type" value="Genomic_DNA"/>
</dbReference>
<feature type="compositionally biased region" description="Polar residues" evidence="1">
    <location>
        <begin position="467"/>
        <end position="476"/>
    </location>
</feature>